<evidence type="ECO:0000313" key="1">
    <source>
        <dbReference type="EMBL" id="GAA4033832.1"/>
    </source>
</evidence>
<sequence>MLVVHMGNRHVERVDRLDRAVEQPVHGREQLLGRAIGALAVGALGYVSTRHGCFQPDEFRLDDARIHAAKPFK</sequence>
<gene>
    <name evidence="1" type="ORF">GCM10022281_12210</name>
</gene>
<protein>
    <submittedName>
        <fullName evidence="1">Uncharacterized protein</fullName>
    </submittedName>
</protein>
<accession>A0ABP7U0L8</accession>
<comment type="caution">
    <text evidence="1">The sequence shown here is derived from an EMBL/GenBank/DDBJ whole genome shotgun (WGS) entry which is preliminary data.</text>
</comment>
<name>A0ABP7U0L8_9SPHN</name>
<dbReference type="Proteomes" id="UP001424459">
    <property type="component" value="Unassembled WGS sequence"/>
</dbReference>
<keyword evidence="2" id="KW-1185">Reference proteome</keyword>
<evidence type="ECO:0000313" key="2">
    <source>
        <dbReference type="Proteomes" id="UP001424459"/>
    </source>
</evidence>
<organism evidence="1 2">
    <name type="scientific">Sphingomonas rosea</name>
    <dbReference type="NCBI Taxonomy" id="335605"/>
    <lineage>
        <taxon>Bacteria</taxon>
        <taxon>Pseudomonadati</taxon>
        <taxon>Pseudomonadota</taxon>
        <taxon>Alphaproteobacteria</taxon>
        <taxon>Sphingomonadales</taxon>
        <taxon>Sphingomonadaceae</taxon>
        <taxon>Sphingomonas</taxon>
    </lineage>
</organism>
<reference evidence="2" key="1">
    <citation type="journal article" date="2019" name="Int. J. Syst. Evol. Microbiol.">
        <title>The Global Catalogue of Microorganisms (GCM) 10K type strain sequencing project: providing services to taxonomists for standard genome sequencing and annotation.</title>
        <authorList>
            <consortium name="The Broad Institute Genomics Platform"/>
            <consortium name="The Broad Institute Genome Sequencing Center for Infectious Disease"/>
            <person name="Wu L."/>
            <person name="Ma J."/>
        </authorList>
    </citation>
    <scope>NUCLEOTIDE SEQUENCE [LARGE SCALE GENOMIC DNA]</scope>
    <source>
        <strain evidence="2">JCM 17564</strain>
    </source>
</reference>
<dbReference type="EMBL" id="BAABBR010000001">
    <property type="protein sequence ID" value="GAA4033832.1"/>
    <property type="molecule type" value="Genomic_DNA"/>
</dbReference>
<proteinExistence type="predicted"/>